<comment type="caution">
    <text evidence="2">The sequence shown here is derived from an EMBL/GenBank/DDBJ whole genome shotgun (WGS) entry which is preliminary data.</text>
</comment>
<evidence type="ECO:0000256" key="1">
    <source>
        <dbReference type="SAM" id="MobiDB-lite"/>
    </source>
</evidence>
<evidence type="ECO:0000313" key="2">
    <source>
        <dbReference type="EMBL" id="CCA76624.1"/>
    </source>
</evidence>
<dbReference type="EMBL" id="CAFZ01000876">
    <property type="protein sequence ID" value="CCA76624.1"/>
    <property type="molecule type" value="Genomic_DNA"/>
</dbReference>
<evidence type="ECO:0000313" key="3">
    <source>
        <dbReference type="Proteomes" id="UP000007148"/>
    </source>
</evidence>
<accession>G4TZ81</accession>
<proteinExistence type="predicted"/>
<reference evidence="2 3" key="1">
    <citation type="journal article" date="2011" name="PLoS Pathog.">
        <title>Endophytic Life Strategies Decoded by Genome and Transcriptome Analyses of the Mutualistic Root Symbiont Piriformospora indica.</title>
        <authorList>
            <person name="Zuccaro A."/>
            <person name="Lahrmann U."/>
            <person name="Guldener U."/>
            <person name="Langen G."/>
            <person name="Pfiffi S."/>
            <person name="Biedenkopf D."/>
            <person name="Wong P."/>
            <person name="Samans B."/>
            <person name="Grimm C."/>
            <person name="Basiewicz M."/>
            <person name="Murat C."/>
            <person name="Martin F."/>
            <person name="Kogel K.H."/>
        </authorList>
    </citation>
    <scope>NUCLEOTIDE SEQUENCE [LARGE SCALE GENOMIC DNA]</scope>
    <source>
        <strain evidence="2 3">DSM 11827</strain>
    </source>
</reference>
<feature type="region of interest" description="Disordered" evidence="1">
    <location>
        <begin position="254"/>
        <end position="280"/>
    </location>
</feature>
<protein>
    <recommendedName>
        <fullName evidence="4">C2H2-type domain-containing protein</fullName>
    </recommendedName>
</protein>
<dbReference type="AlphaFoldDB" id="G4TZ81"/>
<name>G4TZ81_SERID</name>
<feature type="compositionally biased region" description="Polar residues" evidence="1">
    <location>
        <begin position="41"/>
        <end position="57"/>
    </location>
</feature>
<feature type="compositionally biased region" description="Polar residues" evidence="1">
    <location>
        <begin position="345"/>
        <end position="355"/>
    </location>
</feature>
<dbReference type="OrthoDB" id="3248421at2759"/>
<sequence>MGDVVSSDYQDDTRIRRHTVSRTSTGVTSSRDRRSSAPRRLNSTASENRSLLQPSTESGHSLVSSMLYITTSQCASPSLGPIFPPRSDVNTSLRHRKALYIVNEDFDSGLASLLQDMVLSEPLPEPSDIPTREPIYQNDIFDPQVLSYDLEQEHQQDAPMRYRRFAYDRDITPGEWSTLQEHVLALWNGDGGFTQARDAEMKTRTRVDEWNARFFNSRSMLLVLFAGNVAKGGSLSGWKETKIAFKITNDLGASTEEEDESITDSVDTSKHGGEPSMVPNRSRGLPYALVMYDLQRSHLPRAVQDARASRAPGFLLPRMGSPPTRKPLPKKGYSVPTNPHREKTASLSSAGPSTARGNAKRIFYSLATDRARIKWEVDQDKALLDSPLTLADRTLWPFLQRIFLSPFYQENHLEPRLGSETGRRMAVSLSLSIHNSMFSQNAMAKLRAIDDPSSDHDLWGSLSLYSILYRLESENVLEPCYYCYICMLQFPKSSMDDMLGHIREHLGHRPYCTSEYGASRFHSEKALIRHQEEARRMAVGRQDFQSGPNAYLMPTFEEELRNSD</sequence>
<gene>
    <name evidence="2" type="ORF">PIIN_10615</name>
</gene>
<keyword evidence="3" id="KW-1185">Reference proteome</keyword>
<feature type="region of interest" description="Disordered" evidence="1">
    <location>
        <begin position="1"/>
        <end position="57"/>
    </location>
</feature>
<feature type="region of interest" description="Disordered" evidence="1">
    <location>
        <begin position="313"/>
        <end position="355"/>
    </location>
</feature>
<dbReference type="Proteomes" id="UP000007148">
    <property type="component" value="Unassembled WGS sequence"/>
</dbReference>
<organism evidence="2 3">
    <name type="scientific">Serendipita indica (strain DSM 11827)</name>
    <name type="common">Root endophyte fungus</name>
    <name type="synonym">Piriformospora indica</name>
    <dbReference type="NCBI Taxonomy" id="1109443"/>
    <lineage>
        <taxon>Eukaryota</taxon>
        <taxon>Fungi</taxon>
        <taxon>Dikarya</taxon>
        <taxon>Basidiomycota</taxon>
        <taxon>Agaricomycotina</taxon>
        <taxon>Agaricomycetes</taxon>
        <taxon>Sebacinales</taxon>
        <taxon>Serendipitaceae</taxon>
        <taxon>Serendipita</taxon>
    </lineage>
</organism>
<evidence type="ECO:0008006" key="4">
    <source>
        <dbReference type="Google" id="ProtNLM"/>
    </source>
</evidence>
<dbReference type="HOGENOM" id="CLU_035261_0_0_1"/>
<dbReference type="InParanoid" id="G4TZ81"/>